<protein>
    <submittedName>
        <fullName evidence="1">Uncharacterized protein</fullName>
    </submittedName>
</protein>
<reference evidence="1" key="1">
    <citation type="submission" date="2018-03" db="EMBL/GenBank/DDBJ databases">
        <title>Genomic characterization of a polymicrobial infection associated with a disease outbreak in Pacific white shrimp (Litopenaeus vannamei).</title>
        <authorList>
            <person name="Turner J.W."/>
            <person name="Bachand P.T."/>
            <person name="Tallman J."/>
            <person name="Elledge N.C."/>
            <person name="Pinnell L.J."/>
            <person name="Laughlin R.C."/>
            <person name="Zimba P.V."/>
        </authorList>
    </citation>
    <scope>NUCLEOTIDE SEQUENCE</scope>
    <source>
        <strain evidence="1">Hep-2b-22</strain>
    </source>
</reference>
<keyword evidence="2" id="KW-1185">Reference proteome</keyword>
<proteinExistence type="predicted"/>
<name>A0ACD3T2J2_PHODM</name>
<dbReference type="EMBL" id="PZOJ01000006">
    <property type="protein sequence ID" value="TMX77701.1"/>
    <property type="molecule type" value="Genomic_DNA"/>
</dbReference>
<comment type="caution">
    <text evidence="1">The sequence shown here is derived from an EMBL/GenBank/DDBJ whole genome shotgun (WGS) entry which is preliminary data.</text>
</comment>
<sequence length="516" mass="59796">MNLSSLFLLALKNGSVDLIKLHIRDKSHINSRNKNGNTPLMLCAKYGHVEACAFLLEKGADPELRNNDDETALDIAIKLDNWDIQNLFSKIEPENDLEEEFFFDFWEVEEELEKPETDHELENQLKQSHTNISTFRFREDLPDWSDITLSEISVNTEITPLMRLLSATLKQNLYNLKQLSKFLQEHGHDSDTSSYLVKQLDSLGLVKTNQTIDIDLTDSIHVNTNDLLDHLESYSNLRLGTDLYTDAIKALDLLDKRAENRIAQELDFAVIEILRLHQTIEQSAWQPLFLTHQVSSAIEDDETNMIHFDPINFDGNNIDINSSFIQRPSRTYLNNLMSTLLEELHSEELIIQIQRYFKNFNRFVESNLKLVISIAKKYSYLGVDFDDLIQEGNLGLMKAIEKYDYRKGFKFSTYATWWIRQTITRYVADSSNTVRLPVHLNESINKYRSYIKISEQKGYTPSLNELSSALEMSLPKLNQIKILFQHSKNLHDTEDYLLAPESFNPEELVLNYVSAP</sequence>
<gene>
    <name evidence="1" type="ORF">DA092_03785</name>
</gene>
<dbReference type="Proteomes" id="UP000718715">
    <property type="component" value="Unassembled WGS sequence"/>
</dbReference>
<organism evidence="1 2">
    <name type="scientific">Photobacterium damselae</name>
    <dbReference type="NCBI Taxonomy" id="38293"/>
    <lineage>
        <taxon>Bacteria</taxon>
        <taxon>Pseudomonadati</taxon>
        <taxon>Pseudomonadota</taxon>
        <taxon>Gammaproteobacteria</taxon>
        <taxon>Vibrionales</taxon>
        <taxon>Vibrionaceae</taxon>
        <taxon>Photobacterium</taxon>
    </lineage>
</organism>
<evidence type="ECO:0000313" key="2">
    <source>
        <dbReference type="Proteomes" id="UP000718715"/>
    </source>
</evidence>
<evidence type="ECO:0000313" key="1">
    <source>
        <dbReference type="EMBL" id="TMX77701.1"/>
    </source>
</evidence>
<accession>A0ACD3T2J2</accession>